<dbReference type="InterPro" id="IPR027165">
    <property type="entry name" value="CND3"/>
</dbReference>
<keyword evidence="4" id="KW-0132">Cell division</keyword>
<accession>A0AAD5U668</accession>
<evidence type="ECO:0000313" key="9">
    <source>
        <dbReference type="EMBL" id="KAJ3225802.1"/>
    </source>
</evidence>
<comment type="similarity">
    <text evidence="2">Belongs to the CND3 (condensin subunit 3) family.</text>
</comment>
<dbReference type="GO" id="GO:0000793">
    <property type="term" value="C:condensed chromosome"/>
    <property type="evidence" value="ECO:0007669"/>
    <property type="project" value="TreeGrafter"/>
</dbReference>
<dbReference type="GO" id="GO:0007076">
    <property type="term" value="P:mitotic chromosome condensation"/>
    <property type="evidence" value="ECO:0007669"/>
    <property type="project" value="InterPro"/>
</dbReference>
<dbReference type="InterPro" id="IPR016024">
    <property type="entry name" value="ARM-type_fold"/>
</dbReference>
<dbReference type="GO" id="GO:0051301">
    <property type="term" value="P:cell division"/>
    <property type="evidence" value="ECO:0007669"/>
    <property type="project" value="UniProtKB-KW"/>
</dbReference>
<name>A0AAD5U668_9FUNG</name>
<organism evidence="9 10">
    <name type="scientific">Clydaea vesicula</name>
    <dbReference type="NCBI Taxonomy" id="447962"/>
    <lineage>
        <taxon>Eukaryota</taxon>
        <taxon>Fungi</taxon>
        <taxon>Fungi incertae sedis</taxon>
        <taxon>Chytridiomycota</taxon>
        <taxon>Chytridiomycota incertae sedis</taxon>
        <taxon>Chytridiomycetes</taxon>
        <taxon>Lobulomycetales</taxon>
        <taxon>Lobulomycetaceae</taxon>
        <taxon>Clydaea</taxon>
    </lineage>
</organism>
<protein>
    <recommendedName>
        <fullName evidence="8">Nuclear condensin complex subunit 3 C-terminal domain-containing protein</fullName>
    </recommendedName>
</protein>
<dbReference type="PANTHER" id="PTHR14418:SF5">
    <property type="entry name" value="CONDENSIN COMPLEX SUBUNIT 3"/>
    <property type="match status" value="1"/>
</dbReference>
<evidence type="ECO:0000256" key="2">
    <source>
        <dbReference type="ARBA" id="ARBA00006533"/>
    </source>
</evidence>
<keyword evidence="10" id="KW-1185">Reference proteome</keyword>
<dbReference type="InterPro" id="IPR025977">
    <property type="entry name" value="Cnd3_C"/>
</dbReference>
<evidence type="ECO:0000256" key="3">
    <source>
        <dbReference type="ARBA" id="ARBA00022454"/>
    </source>
</evidence>
<comment type="caution">
    <text evidence="9">The sequence shown here is derived from an EMBL/GenBank/DDBJ whole genome shotgun (WGS) entry which is preliminary data.</text>
</comment>
<feature type="domain" description="Nuclear condensin complex subunit 3 C-terminal" evidence="8">
    <location>
        <begin position="491"/>
        <end position="720"/>
    </location>
</feature>
<dbReference type="Proteomes" id="UP001211065">
    <property type="component" value="Unassembled WGS sequence"/>
</dbReference>
<evidence type="ECO:0000256" key="6">
    <source>
        <dbReference type="ARBA" id="ARBA00023067"/>
    </source>
</evidence>
<dbReference type="EMBL" id="JADGJW010000052">
    <property type="protein sequence ID" value="KAJ3225802.1"/>
    <property type="molecule type" value="Genomic_DNA"/>
</dbReference>
<keyword evidence="3" id="KW-0158">Chromosome</keyword>
<evidence type="ECO:0000313" key="10">
    <source>
        <dbReference type="Proteomes" id="UP001211065"/>
    </source>
</evidence>
<proteinExistence type="inferred from homology"/>
<keyword evidence="6" id="KW-0226">DNA condensation</keyword>
<dbReference type="PANTHER" id="PTHR14418">
    <property type="entry name" value="CONDENSIN COMPLEX SUBUNIT 3-RELATED"/>
    <property type="match status" value="1"/>
</dbReference>
<keyword evidence="5" id="KW-0498">Mitosis</keyword>
<sequence>MVHLTTSEIFNQTLRATKAQLKKLTLKLTENFKNSKTQTKQEIKHSLYKILTIKKGVKEAEKILNFFNTFLITLGSESSDFGEDIVRELLAGVNAKDKTVRYRILQIFEVVIRNLPELSDDIYLGIRTSALKRSNDKEISVRIIAINLLCFYFQDTGDEEEDSLTKARLLEILDFDPSPEVRMLVISNIEINAETMPTLVLKSREVEKKVRKILYVELGKKEKNLEKFVTVQQKEFLFNNGLQDRAADVQNECLKCMCKKFCANFDYYGLLQFITLDNPEIAETALIFFLKESNWKSNIDIGEECNNNEFYSETRKWFFTRVYLEFLAKNKHEQYLEKSLPTVPYLIQQLSSHFQILRELPVTDDEESDDVVKTNEFCILEILKICKLHDFIDEFGRRMFLDFLRSGSFEVNIENEKCLSLIITLIKNLSTSEQDFTSIMVEVLHYIRDSEVEIIKETQEFSNYNDNDIEISSDGLYDCLRVVVYVLQNVEKAFALKYSPYFFQFSQSGEYSLELKALEVLLDLIMFYGIKLFNCEESSVSLLQILNLLKIKLKSDKKSMLCLTVEGLTKIYLSNLKQFYNLDHTKEEEKYLIEESLQELLKSFIQLYFSSLTEKFFPKLKQCLSYFFSVFPYTGEANQLLISKVFVESLKIALAAPDQQSISEQKIGQLLVEWTDVRKLVKTEKNLPCNHFLVADDIAEEILRNPDDSKILFQLLGMLNFTNDFENKQAKDEYLNKIDKMRLVLNDSISLTGLKK</sequence>
<evidence type="ECO:0000256" key="1">
    <source>
        <dbReference type="ARBA" id="ARBA00004286"/>
    </source>
</evidence>
<dbReference type="SUPFAM" id="SSF48371">
    <property type="entry name" value="ARM repeat"/>
    <property type="match status" value="1"/>
</dbReference>
<dbReference type="Pfam" id="PF12719">
    <property type="entry name" value="Cnd3"/>
    <property type="match status" value="1"/>
</dbReference>
<comment type="subcellular location">
    <subcellularLocation>
        <location evidence="1">Chromosome</location>
    </subcellularLocation>
</comment>
<gene>
    <name evidence="9" type="ORF">HK099_006200</name>
</gene>
<evidence type="ECO:0000256" key="7">
    <source>
        <dbReference type="ARBA" id="ARBA00023306"/>
    </source>
</evidence>
<reference evidence="9" key="1">
    <citation type="submission" date="2020-05" db="EMBL/GenBank/DDBJ databases">
        <title>Phylogenomic resolution of chytrid fungi.</title>
        <authorList>
            <person name="Stajich J.E."/>
            <person name="Amses K."/>
            <person name="Simmons R."/>
            <person name="Seto K."/>
            <person name="Myers J."/>
            <person name="Bonds A."/>
            <person name="Quandt C.A."/>
            <person name="Barry K."/>
            <person name="Liu P."/>
            <person name="Grigoriev I."/>
            <person name="Longcore J.E."/>
            <person name="James T.Y."/>
        </authorList>
    </citation>
    <scope>NUCLEOTIDE SEQUENCE</scope>
    <source>
        <strain evidence="9">JEL0476</strain>
    </source>
</reference>
<dbReference type="GO" id="GO:0000796">
    <property type="term" value="C:condensin complex"/>
    <property type="evidence" value="ECO:0007669"/>
    <property type="project" value="InterPro"/>
</dbReference>
<dbReference type="Gene3D" id="1.25.10.10">
    <property type="entry name" value="Leucine-rich Repeat Variant"/>
    <property type="match status" value="1"/>
</dbReference>
<evidence type="ECO:0000259" key="8">
    <source>
        <dbReference type="Pfam" id="PF12719"/>
    </source>
</evidence>
<evidence type="ECO:0000256" key="4">
    <source>
        <dbReference type="ARBA" id="ARBA00022618"/>
    </source>
</evidence>
<dbReference type="AlphaFoldDB" id="A0AAD5U668"/>
<evidence type="ECO:0000256" key="5">
    <source>
        <dbReference type="ARBA" id="ARBA00022776"/>
    </source>
</evidence>
<keyword evidence="7" id="KW-0131">Cell cycle</keyword>
<dbReference type="InterPro" id="IPR011989">
    <property type="entry name" value="ARM-like"/>
</dbReference>